<accession>A0A1T2L1V7</accession>
<keyword evidence="9" id="KW-1185">Reference proteome</keyword>
<evidence type="ECO:0000256" key="6">
    <source>
        <dbReference type="ARBA" id="ARBA00023136"/>
    </source>
</evidence>
<keyword evidence="5" id="KW-1278">Translocase</keyword>
<dbReference type="InterPro" id="IPR027417">
    <property type="entry name" value="P-loop_NTPase"/>
</dbReference>
<keyword evidence="1" id="KW-0813">Transport</keyword>
<keyword evidence="2" id="KW-0547">Nucleotide-binding</keyword>
<dbReference type="InterPro" id="IPR017871">
    <property type="entry name" value="ABC_transporter-like_CS"/>
</dbReference>
<dbReference type="InterPro" id="IPR003593">
    <property type="entry name" value="AAA+_ATPase"/>
</dbReference>
<dbReference type="EMBL" id="MPRL01000063">
    <property type="protein sequence ID" value="OOZ39044.1"/>
    <property type="molecule type" value="Genomic_DNA"/>
</dbReference>
<dbReference type="PROSITE" id="PS50893">
    <property type="entry name" value="ABC_TRANSPORTER_2"/>
    <property type="match status" value="1"/>
</dbReference>
<evidence type="ECO:0000256" key="1">
    <source>
        <dbReference type="ARBA" id="ARBA00022448"/>
    </source>
</evidence>
<comment type="caution">
    <text evidence="8">The sequence shown here is derived from an EMBL/GenBank/DDBJ whole genome shotgun (WGS) entry which is preliminary data.</text>
</comment>
<dbReference type="SUPFAM" id="SSF52540">
    <property type="entry name" value="P-loop containing nucleoside triphosphate hydrolases"/>
    <property type="match status" value="1"/>
</dbReference>
<dbReference type="GO" id="GO:0017004">
    <property type="term" value="P:cytochrome complex assembly"/>
    <property type="evidence" value="ECO:0007669"/>
    <property type="project" value="UniProtKB-KW"/>
</dbReference>
<dbReference type="InterPro" id="IPR005895">
    <property type="entry name" value="ABC_transptr_haem_export_CcmA"/>
</dbReference>
<dbReference type="PANTHER" id="PTHR43499">
    <property type="entry name" value="ABC TRANSPORTER I FAMILY MEMBER 1"/>
    <property type="match status" value="1"/>
</dbReference>
<evidence type="ECO:0000256" key="4">
    <source>
        <dbReference type="ARBA" id="ARBA00022840"/>
    </source>
</evidence>
<dbReference type="RefSeq" id="WP_078484561.1">
    <property type="nucleotide sequence ID" value="NZ_MPRL01000063.1"/>
</dbReference>
<dbReference type="Proteomes" id="UP000191110">
    <property type="component" value="Unassembled WGS sequence"/>
</dbReference>
<dbReference type="OrthoDB" id="9800654at2"/>
<gene>
    <name evidence="8" type="ORF">BOW53_13215</name>
</gene>
<evidence type="ECO:0000256" key="2">
    <source>
        <dbReference type="ARBA" id="ARBA00022741"/>
    </source>
</evidence>
<dbReference type="PANTHER" id="PTHR43499:SF1">
    <property type="entry name" value="ABC TRANSPORTER I FAMILY MEMBER 1"/>
    <property type="match status" value="1"/>
</dbReference>
<protein>
    <submittedName>
        <fullName evidence="8">Heme ABC transporter ATP-binding protein CcmA</fullName>
    </submittedName>
</protein>
<dbReference type="Gene3D" id="3.40.50.300">
    <property type="entry name" value="P-loop containing nucleotide triphosphate hydrolases"/>
    <property type="match status" value="1"/>
</dbReference>
<keyword evidence="4 8" id="KW-0067">ATP-binding</keyword>
<evidence type="ECO:0000256" key="5">
    <source>
        <dbReference type="ARBA" id="ARBA00022967"/>
    </source>
</evidence>
<dbReference type="GO" id="GO:0022857">
    <property type="term" value="F:transmembrane transporter activity"/>
    <property type="evidence" value="ECO:0007669"/>
    <property type="project" value="InterPro"/>
</dbReference>
<evidence type="ECO:0000313" key="8">
    <source>
        <dbReference type="EMBL" id="OOZ39044.1"/>
    </source>
</evidence>
<evidence type="ECO:0000259" key="7">
    <source>
        <dbReference type="PROSITE" id="PS50893"/>
    </source>
</evidence>
<dbReference type="Pfam" id="PF00005">
    <property type="entry name" value="ABC_tran"/>
    <property type="match status" value="1"/>
</dbReference>
<dbReference type="NCBIfam" id="NF010061">
    <property type="entry name" value="PRK13538.1"/>
    <property type="match status" value="1"/>
</dbReference>
<reference evidence="8 9" key="1">
    <citation type="submission" date="2016-11" db="EMBL/GenBank/DDBJ databases">
        <title>Mixed transmission modes and dynamic genome evolution in an obligate animal-bacterial symbiosis.</title>
        <authorList>
            <person name="Russell S.L."/>
            <person name="Corbett-Detig R.B."/>
            <person name="Cavanaugh C.M."/>
        </authorList>
    </citation>
    <scope>NUCLEOTIDE SEQUENCE [LARGE SCALE GENOMIC DNA]</scope>
    <source>
        <strain evidence="8">Sveles-Q1</strain>
    </source>
</reference>
<keyword evidence="6" id="KW-0472">Membrane</keyword>
<name>A0A1T2L1V7_9GAMM</name>
<dbReference type="AlphaFoldDB" id="A0A1T2L1V7"/>
<dbReference type="GO" id="GO:0005524">
    <property type="term" value="F:ATP binding"/>
    <property type="evidence" value="ECO:0007669"/>
    <property type="project" value="UniProtKB-KW"/>
</dbReference>
<evidence type="ECO:0000256" key="3">
    <source>
        <dbReference type="ARBA" id="ARBA00022748"/>
    </source>
</evidence>
<dbReference type="InterPro" id="IPR003439">
    <property type="entry name" value="ABC_transporter-like_ATP-bd"/>
</dbReference>
<keyword evidence="3" id="KW-0201">Cytochrome c-type biogenesis</keyword>
<feature type="domain" description="ABC transporter" evidence="7">
    <location>
        <begin position="14"/>
        <end position="221"/>
    </location>
</feature>
<proteinExistence type="predicted"/>
<dbReference type="SMART" id="SM00382">
    <property type="entry name" value="AAA"/>
    <property type="match status" value="1"/>
</dbReference>
<dbReference type="NCBIfam" id="TIGR01189">
    <property type="entry name" value="ccmA"/>
    <property type="match status" value="1"/>
</dbReference>
<dbReference type="GO" id="GO:0016887">
    <property type="term" value="F:ATP hydrolysis activity"/>
    <property type="evidence" value="ECO:0007669"/>
    <property type="project" value="InterPro"/>
</dbReference>
<evidence type="ECO:0000313" key="9">
    <source>
        <dbReference type="Proteomes" id="UP000191110"/>
    </source>
</evidence>
<dbReference type="PROSITE" id="PS00211">
    <property type="entry name" value="ABC_TRANSPORTER_1"/>
    <property type="match status" value="1"/>
</dbReference>
<organism evidence="8 9">
    <name type="scientific">Solemya pervernicosa gill symbiont</name>
    <dbReference type="NCBI Taxonomy" id="642797"/>
    <lineage>
        <taxon>Bacteria</taxon>
        <taxon>Pseudomonadati</taxon>
        <taxon>Pseudomonadota</taxon>
        <taxon>Gammaproteobacteria</taxon>
        <taxon>sulfur-oxidizing symbionts</taxon>
    </lineage>
</organism>
<sequence length="221" mass="24497">MTPTAETRDSEPLFEAHALECTRDDRVLFSDLDFTLKSGQAMLIEGPNGSGKTTLLRTLCGLISPSNGEIHWCGESIRSLAEEYTREVTYIGHHAGIKEDLTGIENLRISCVLDGFEISEKQAWDTLEKMGLAGHEDLPTKVLSAGQKRRVALARLLVTEAKLWILDEPFTALDKAAVAFLLDVIRKHVDGGGIVMLTTHQDVEMISDDVKRLLLKKRGRN</sequence>